<evidence type="ECO:0000313" key="1">
    <source>
        <dbReference type="EMBL" id="RPF72597.1"/>
    </source>
</evidence>
<keyword evidence="2" id="KW-1185">Reference proteome</keyword>
<name>A0A3N5CV20_9SPHN</name>
<dbReference type="Proteomes" id="UP000275232">
    <property type="component" value="Unassembled WGS sequence"/>
</dbReference>
<reference evidence="1 2" key="1">
    <citation type="submission" date="2018-11" db="EMBL/GenBank/DDBJ databases">
        <title>Erythrobacter spongiae sp. nov., isolated from a marine sponge.</title>
        <authorList>
            <person name="Zhuang L."/>
            <person name="Luo L."/>
        </authorList>
    </citation>
    <scope>NUCLEOTIDE SEQUENCE [LARGE SCALE GENOMIC DNA]</scope>
    <source>
        <strain evidence="1 2">HN-E23</strain>
    </source>
</reference>
<dbReference type="OrthoDB" id="5973611at2"/>
<gene>
    <name evidence="1" type="ORF">EG799_00575</name>
</gene>
<accession>A0A3N5CV20</accession>
<evidence type="ECO:0000313" key="2">
    <source>
        <dbReference type="Proteomes" id="UP000275232"/>
    </source>
</evidence>
<comment type="caution">
    <text evidence="1">The sequence shown here is derived from an EMBL/GenBank/DDBJ whole genome shotgun (WGS) entry which is preliminary data.</text>
</comment>
<protein>
    <submittedName>
        <fullName evidence="1">Peptidase S1</fullName>
    </submittedName>
</protein>
<proteinExistence type="predicted"/>
<sequence length="143" mass="14914">MALVAGPAGAQNINNDPIYATVNLSAGFDNDPYTVDLSSGGSNAASELGSPCSGYIATSPDVRLVYDAGSLPLIISVNSKADTTLVVNAPDGRWYCDDDGGNGNNPSVRFNSPRSGRYEVWVGTYGSGEMHSATLNISELYSQ</sequence>
<dbReference type="AlphaFoldDB" id="A0A3N5CV20"/>
<organism evidence="1 2">
    <name type="scientific">Aurantiacibacter spongiae</name>
    <dbReference type="NCBI Taxonomy" id="2488860"/>
    <lineage>
        <taxon>Bacteria</taxon>
        <taxon>Pseudomonadati</taxon>
        <taxon>Pseudomonadota</taxon>
        <taxon>Alphaproteobacteria</taxon>
        <taxon>Sphingomonadales</taxon>
        <taxon>Erythrobacteraceae</taxon>
        <taxon>Aurantiacibacter</taxon>
    </lineage>
</organism>
<dbReference type="EMBL" id="RPFZ01000001">
    <property type="protein sequence ID" value="RPF72597.1"/>
    <property type="molecule type" value="Genomic_DNA"/>
</dbReference>